<dbReference type="PhylomeDB" id="A0A022RBW7"/>
<dbReference type="GO" id="GO:0032511">
    <property type="term" value="P:late endosome to vacuole transport via multivesicular body sorting pathway"/>
    <property type="evidence" value="ECO:0000318"/>
    <property type="project" value="GO_Central"/>
</dbReference>
<evidence type="ECO:0000256" key="1">
    <source>
        <dbReference type="SAM" id="MobiDB-lite"/>
    </source>
</evidence>
<dbReference type="GO" id="GO:0005771">
    <property type="term" value="C:multivesicular body"/>
    <property type="evidence" value="ECO:0000318"/>
    <property type="project" value="GO_Central"/>
</dbReference>
<dbReference type="InterPro" id="IPR005024">
    <property type="entry name" value="Snf7_fam"/>
</dbReference>
<dbReference type="OrthoDB" id="3973241at2759"/>
<protein>
    <recommendedName>
        <fullName evidence="4">Charged multivesicular body protein 5</fullName>
    </recommendedName>
</protein>
<feature type="region of interest" description="Disordered" evidence="1">
    <location>
        <begin position="1"/>
        <end position="33"/>
    </location>
</feature>
<dbReference type="OMA" id="TRTTKEM"/>
<feature type="compositionally biased region" description="Basic and acidic residues" evidence="1">
    <location>
        <begin position="20"/>
        <end position="33"/>
    </location>
</feature>
<reference evidence="2 3" key="1">
    <citation type="journal article" date="2013" name="Proc. Natl. Acad. Sci. U.S.A.">
        <title>Fine-scale variation in meiotic recombination in Mimulus inferred from population shotgun sequencing.</title>
        <authorList>
            <person name="Hellsten U."/>
            <person name="Wright K.M."/>
            <person name="Jenkins J."/>
            <person name="Shu S."/>
            <person name="Yuan Y."/>
            <person name="Wessler S.R."/>
            <person name="Schmutz J."/>
            <person name="Willis J.H."/>
            <person name="Rokhsar D.S."/>
        </authorList>
    </citation>
    <scope>NUCLEOTIDE SEQUENCE [LARGE SCALE GENOMIC DNA]</scope>
    <source>
        <strain evidence="3">cv. DUN x IM62</strain>
    </source>
</reference>
<organism evidence="2 3">
    <name type="scientific">Erythranthe guttata</name>
    <name type="common">Yellow monkey flower</name>
    <name type="synonym">Mimulus guttatus</name>
    <dbReference type="NCBI Taxonomy" id="4155"/>
    <lineage>
        <taxon>Eukaryota</taxon>
        <taxon>Viridiplantae</taxon>
        <taxon>Streptophyta</taxon>
        <taxon>Embryophyta</taxon>
        <taxon>Tracheophyta</taxon>
        <taxon>Spermatophyta</taxon>
        <taxon>Magnoliopsida</taxon>
        <taxon>eudicotyledons</taxon>
        <taxon>Gunneridae</taxon>
        <taxon>Pentapetalae</taxon>
        <taxon>asterids</taxon>
        <taxon>lamiids</taxon>
        <taxon>Lamiales</taxon>
        <taxon>Phrymaceae</taxon>
        <taxon>Erythranthe</taxon>
    </lineage>
</organism>
<proteinExistence type="predicted"/>
<dbReference type="GO" id="GO:0006900">
    <property type="term" value="P:vesicle budding from membrane"/>
    <property type="evidence" value="ECO:0000318"/>
    <property type="project" value="GO_Central"/>
</dbReference>
<evidence type="ECO:0000313" key="3">
    <source>
        <dbReference type="Proteomes" id="UP000030748"/>
    </source>
</evidence>
<evidence type="ECO:0008006" key="4">
    <source>
        <dbReference type="Google" id="ProtNLM"/>
    </source>
</evidence>
<dbReference type="STRING" id="4155.A0A022RBW7"/>
<evidence type="ECO:0000313" key="2">
    <source>
        <dbReference type="EMBL" id="EYU37223.1"/>
    </source>
</evidence>
<dbReference type="EMBL" id="KI630556">
    <property type="protein sequence ID" value="EYU37223.1"/>
    <property type="molecule type" value="Genomic_DNA"/>
</dbReference>
<dbReference type="Pfam" id="PF03357">
    <property type="entry name" value="Snf7"/>
    <property type="match status" value="1"/>
</dbReference>
<gene>
    <name evidence="2" type="ORF">MIMGU_mgv1a016183mg</name>
</gene>
<accession>A0A022RBW7</accession>
<dbReference type="eggNOG" id="KOG1655">
    <property type="taxonomic scope" value="Eukaryota"/>
</dbReference>
<dbReference type="KEGG" id="egt:105958304"/>
<dbReference type="Proteomes" id="UP000030748">
    <property type="component" value="Unassembled WGS sequence"/>
</dbReference>
<keyword evidence="3" id="KW-1185">Reference proteome</keyword>
<dbReference type="AlphaFoldDB" id="A0A022RBW7"/>
<name>A0A022RBW7_ERYGU</name>
<sequence>MMKVFGLKKDKESPPSIQDASDRSNKRGGSVDEKIKKLDAELMRYKERIKKSGPGPGQEAVKARAARLLKQKRTYEGQRDMLYSQTFKLDKVAFAVEEVKDAEQKRRIEESSRLARPGLFCNVLGTCCLPP</sequence>